<dbReference type="Pfam" id="PF03441">
    <property type="entry name" value="FAD_binding_7"/>
    <property type="match status" value="1"/>
</dbReference>
<dbReference type="InterPro" id="IPR036155">
    <property type="entry name" value="Crypto/Photolyase_N_sf"/>
</dbReference>
<keyword evidence="15" id="KW-1185">Reference proteome</keyword>
<dbReference type="GO" id="GO:0032922">
    <property type="term" value="P:circadian regulation of gene expression"/>
    <property type="evidence" value="ECO:0007669"/>
    <property type="project" value="TreeGrafter"/>
</dbReference>
<keyword evidence="10" id="KW-0539">Nucleus</keyword>
<dbReference type="GO" id="GO:0048471">
    <property type="term" value="C:perinuclear region of cytoplasm"/>
    <property type="evidence" value="ECO:0007669"/>
    <property type="project" value="UniProtKB-SubCell"/>
</dbReference>
<dbReference type="Gene3D" id="1.25.40.80">
    <property type="match status" value="1"/>
</dbReference>
<dbReference type="Gene3D" id="1.10.579.10">
    <property type="entry name" value="DNA Cyclobutane Dipyrimidine Photolyase, subunit A, domain 3"/>
    <property type="match status" value="1"/>
</dbReference>
<evidence type="ECO:0000256" key="4">
    <source>
        <dbReference type="ARBA" id="ARBA00021159"/>
    </source>
</evidence>
<dbReference type="GO" id="GO:0003677">
    <property type="term" value="F:DNA binding"/>
    <property type="evidence" value="ECO:0007669"/>
    <property type="project" value="TreeGrafter"/>
</dbReference>
<feature type="site" description="Electron transfer via tryptophanyl radical" evidence="12">
    <location>
        <position position="402"/>
    </location>
</feature>
<evidence type="ECO:0000256" key="10">
    <source>
        <dbReference type="ARBA" id="ARBA00023242"/>
    </source>
</evidence>
<dbReference type="PANTHER" id="PTHR11455:SF17">
    <property type="entry name" value="CRYPTOCHROME-1"/>
    <property type="match status" value="1"/>
</dbReference>
<feature type="binding site" evidence="11">
    <location>
        <begin position="392"/>
        <end position="394"/>
    </location>
    <ligand>
        <name>FAD</name>
        <dbReference type="ChEBI" id="CHEBI:57692"/>
    </ligand>
</feature>
<evidence type="ECO:0000313" key="15">
    <source>
        <dbReference type="Proteomes" id="UP001152320"/>
    </source>
</evidence>
<keyword evidence="6 11" id="KW-0285">Flavoprotein</keyword>
<evidence type="ECO:0000256" key="7">
    <source>
        <dbReference type="ARBA" id="ARBA00022741"/>
    </source>
</evidence>
<evidence type="ECO:0000259" key="13">
    <source>
        <dbReference type="PROSITE" id="PS51645"/>
    </source>
</evidence>
<evidence type="ECO:0000256" key="11">
    <source>
        <dbReference type="PIRSR" id="PIRSR602081-1"/>
    </source>
</evidence>
<comment type="similarity">
    <text evidence="3">Belongs to the DNA photolyase class-1 family.</text>
</comment>
<evidence type="ECO:0000256" key="8">
    <source>
        <dbReference type="ARBA" id="ARBA00022827"/>
    </source>
</evidence>
<dbReference type="InterPro" id="IPR014729">
    <property type="entry name" value="Rossmann-like_a/b/a_fold"/>
</dbReference>
<evidence type="ECO:0000256" key="9">
    <source>
        <dbReference type="ARBA" id="ARBA00023170"/>
    </source>
</evidence>
<feature type="binding site" evidence="11">
    <location>
        <begin position="294"/>
        <end position="301"/>
    </location>
    <ligand>
        <name>FAD</name>
        <dbReference type="ChEBI" id="CHEBI:57692"/>
    </ligand>
</feature>
<dbReference type="PANTHER" id="PTHR11455">
    <property type="entry name" value="CRYPTOCHROME"/>
    <property type="match status" value="1"/>
</dbReference>
<evidence type="ECO:0000256" key="12">
    <source>
        <dbReference type="PIRSR" id="PIRSR602081-2"/>
    </source>
</evidence>
<feature type="site" description="Electron transfer via tryptophanyl radical" evidence="12">
    <location>
        <position position="325"/>
    </location>
</feature>
<dbReference type="InterPro" id="IPR005101">
    <property type="entry name" value="Cryptochr/Photolyase_FAD-bd"/>
</dbReference>
<keyword evidence="8 11" id="KW-0274">FAD</keyword>
<dbReference type="GO" id="GO:0043153">
    <property type="term" value="P:entrainment of circadian clock by photoperiod"/>
    <property type="evidence" value="ECO:0007669"/>
    <property type="project" value="TreeGrafter"/>
</dbReference>
<comment type="cofactor">
    <cofactor evidence="11">
        <name>FAD</name>
        <dbReference type="ChEBI" id="CHEBI:57692"/>
    </cofactor>
    <text evidence="11">Binds 1 FAD per subunit.</text>
</comment>
<comment type="caution">
    <text evidence="14">The sequence shown here is derived from an EMBL/GenBank/DDBJ whole genome shotgun (WGS) entry which is preliminary data.</text>
</comment>
<keyword evidence="5" id="KW-0963">Cytoplasm</keyword>
<keyword evidence="9" id="KW-0675">Receptor</keyword>
<dbReference type="Gene3D" id="3.40.50.620">
    <property type="entry name" value="HUPs"/>
    <property type="match status" value="1"/>
</dbReference>
<evidence type="ECO:0000256" key="3">
    <source>
        <dbReference type="ARBA" id="ARBA00005862"/>
    </source>
</evidence>
<evidence type="ECO:0000256" key="5">
    <source>
        <dbReference type="ARBA" id="ARBA00022490"/>
    </source>
</evidence>
<dbReference type="GO" id="GO:0045892">
    <property type="term" value="P:negative regulation of DNA-templated transcription"/>
    <property type="evidence" value="ECO:0007669"/>
    <property type="project" value="TreeGrafter"/>
</dbReference>
<organism evidence="14 15">
    <name type="scientific">Holothuria leucospilota</name>
    <name type="common">Black long sea cucumber</name>
    <name type="synonym">Mertensiothuria leucospilota</name>
    <dbReference type="NCBI Taxonomy" id="206669"/>
    <lineage>
        <taxon>Eukaryota</taxon>
        <taxon>Metazoa</taxon>
        <taxon>Echinodermata</taxon>
        <taxon>Eleutherozoa</taxon>
        <taxon>Echinozoa</taxon>
        <taxon>Holothuroidea</taxon>
        <taxon>Aspidochirotacea</taxon>
        <taxon>Aspidochirotida</taxon>
        <taxon>Holothuriidae</taxon>
        <taxon>Holothuria</taxon>
    </lineage>
</organism>
<name>A0A9Q1H258_HOLLE</name>
<reference evidence="14" key="1">
    <citation type="submission" date="2021-10" db="EMBL/GenBank/DDBJ databases">
        <title>Tropical sea cucumber genome reveals ecological adaptation and Cuvierian tubules defense mechanism.</title>
        <authorList>
            <person name="Chen T."/>
        </authorList>
    </citation>
    <scope>NUCLEOTIDE SEQUENCE</scope>
    <source>
        <strain evidence="14">Nanhai2018</strain>
        <tissue evidence="14">Muscle</tissue>
    </source>
</reference>
<protein>
    <recommendedName>
        <fullName evidence="4">Cryptochrome-1</fullName>
    </recommendedName>
</protein>
<dbReference type="GO" id="GO:0005634">
    <property type="term" value="C:nucleus"/>
    <property type="evidence" value="ECO:0007669"/>
    <property type="project" value="UniProtKB-SubCell"/>
</dbReference>
<dbReference type="PROSITE" id="PS51645">
    <property type="entry name" value="PHR_CRY_ALPHA_BETA"/>
    <property type="match status" value="1"/>
</dbReference>
<evidence type="ECO:0000256" key="6">
    <source>
        <dbReference type="ARBA" id="ARBA00022630"/>
    </source>
</evidence>
<feature type="domain" description="Photolyase/cryptochrome alpha/beta" evidence="13">
    <location>
        <begin position="9"/>
        <end position="138"/>
    </location>
</feature>
<dbReference type="InterPro" id="IPR036134">
    <property type="entry name" value="Crypto/Photolyase_FAD-like_sf"/>
</dbReference>
<dbReference type="InterPro" id="IPR002081">
    <property type="entry name" value="Cryptochrome/DNA_photolyase_1"/>
</dbReference>
<dbReference type="SUPFAM" id="SSF48173">
    <property type="entry name" value="Cryptochrome/photolyase FAD-binding domain"/>
    <property type="match status" value="1"/>
</dbReference>
<dbReference type="InterPro" id="IPR006050">
    <property type="entry name" value="DNA_photolyase_N"/>
</dbReference>
<dbReference type="SUPFAM" id="SSF52425">
    <property type="entry name" value="Cryptochrome/photolyase, N-terminal domain"/>
    <property type="match status" value="1"/>
</dbReference>
<dbReference type="Pfam" id="PF00875">
    <property type="entry name" value="DNA_photolyase"/>
    <property type="match status" value="1"/>
</dbReference>
<dbReference type="Proteomes" id="UP001152320">
    <property type="component" value="Chromosome 12"/>
</dbReference>
<sequence length="547" mass="63551">MATEAGEAKASIHWFRHGLRLHDNPALLEAVCSYENFYPIFIFDGHVAGTSICGFNRWRFLHDCLKDLDEQFRQCGGMLYCFTGDPVEVLRKQIKEWNVKMISFEMDPEPIWQDRDNRVKALCNELNIACVERVSHTLWNPHVVISENGGSPPLTYSLFVEVVERVGHPPHPLPKPNLSSLKIPYTEAMDKLYSLQPLEHYASPDIPEQEQKIWYGGETKALELFQVRLRSELEAFKSDIVMVNQYNPKLLEPPLSLSAYLRFGALSIRRFYWEIHELYTEAQHKISSNHVTAQLMWREYFYTMSVSNENFDKMENNPICLRINWDKDPEKLRAWTEGETGYPWIDACMKQLKREGWIHQVGRHSVACFLTRGDLWISWEEGLQVFYKYLLDADWSVCSGNWMWVSSSAFEKFLQCPSCFCPVNYGRRMDPKGQFVKRYLPVLAKMPLRYLFSPHKAPLEVQEKAGCIIGKDYPNPIVNHKEASTRNKAYMDEIVGKFLNNVPPHCTPSKEEEIAEFAWLEPVQEVPCDGKESCRKAEVYYDIATTA</sequence>
<evidence type="ECO:0000256" key="1">
    <source>
        <dbReference type="ARBA" id="ARBA00004123"/>
    </source>
</evidence>
<gene>
    <name evidence="14" type="ORF">HOLleu_25927</name>
</gene>
<dbReference type="GO" id="GO:0071949">
    <property type="term" value="F:FAD binding"/>
    <property type="evidence" value="ECO:0007669"/>
    <property type="project" value="TreeGrafter"/>
</dbReference>
<evidence type="ECO:0000313" key="14">
    <source>
        <dbReference type="EMBL" id="KAJ8032412.1"/>
    </source>
</evidence>
<comment type="subcellular location">
    <subcellularLocation>
        <location evidence="2">Cytoplasm</location>
        <location evidence="2">Perinuclear region</location>
    </subcellularLocation>
    <subcellularLocation>
        <location evidence="1">Nucleus</location>
    </subcellularLocation>
</comment>
<dbReference type="EMBL" id="JAIZAY010000012">
    <property type="protein sequence ID" value="KAJ8032412.1"/>
    <property type="molecule type" value="Genomic_DNA"/>
</dbReference>
<keyword evidence="7" id="KW-0547">Nucleotide-binding</keyword>
<accession>A0A9Q1H258</accession>
<feature type="site" description="Electron transfer via tryptophanyl radical" evidence="12">
    <location>
        <position position="379"/>
    </location>
</feature>
<evidence type="ECO:0000256" key="2">
    <source>
        <dbReference type="ARBA" id="ARBA00004556"/>
    </source>
</evidence>
<dbReference type="OrthoDB" id="435881at2759"/>
<dbReference type="AlphaFoldDB" id="A0A9Q1H258"/>
<proteinExistence type="inferred from homology"/>